<evidence type="ECO:0000313" key="3">
    <source>
        <dbReference type="RefSeq" id="XP_017774668.1"/>
    </source>
</evidence>
<organism evidence="2 3">
    <name type="scientific">Nicrophorus vespilloides</name>
    <name type="common">Boreal carrion beetle</name>
    <dbReference type="NCBI Taxonomy" id="110193"/>
    <lineage>
        <taxon>Eukaryota</taxon>
        <taxon>Metazoa</taxon>
        <taxon>Ecdysozoa</taxon>
        <taxon>Arthropoda</taxon>
        <taxon>Hexapoda</taxon>
        <taxon>Insecta</taxon>
        <taxon>Pterygota</taxon>
        <taxon>Neoptera</taxon>
        <taxon>Endopterygota</taxon>
        <taxon>Coleoptera</taxon>
        <taxon>Polyphaga</taxon>
        <taxon>Staphyliniformia</taxon>
        <taxon>Silphidae</taxon>
        <taxon>Nicrophorinae</taxon>
        <taxon>Nicrophorus</taxon>
    </lineage>
</organism>
<keyword evidence="2" id="KW-1185">Reference proteome</keyword>
<evidence type="ECO:0000256" key="1">
    <source>
        <dbReference type="SAM" id="Phobius"/>
    </source>
</evidence>
<evidence type="ECO:0000313" key="2">
    <source>
        <dbReference type="Proteomes" id="UP000695000"/>
    </source>
</evidence>
<sequence>MDRNLSYDKYDVIIIGAGLSGLSTALAILDRDSDINLLIVEATSNVGGTRFCEENPEPAFLSSQSTFLLDLVARCHLHTKRNGNTGADVCDYRGNVSRSGGRLPFFGRPWQSPNWNLFMANMEALIELHPFGAKYDEKLDAASMEDFISSRIKSNILKKFFKSLVEHSCGATCKEISVLFFLAFCSSTCGMVNLFSGSDTSLTSNYIEV</sequence>
<gene>
    <name evidence="3" type="primary">LOC108561308</name>
</gene>
<dbReference type="GeneID" id="108561308"/>
<keyword evidence="1" id="KW-0812">Transmembrane</keyword>
<dbReference type="PANTHER" id="PTHR43563">
    <property type="entry name" value="AMINE OXIDASE"/>
    <property type="match status" value="1"/>
</dbReference>
<reference evidence="3" key="1">
    <citation type="submission" date="2025-08" db="UniProtKB">
        <authorList>
            <consortium name="RefSeq"/>
        </authorList>
    </citation>
    <scope>IDENTIFICATION</scope>
    <source>
        <tissue evidence="3">Whole Larva</tissue>
    </source>
</reference>
<keyword evidence="1" id="KW-1133">Transmembrane helix</keyword>
<name>A0ABM1MJB8_NICVS</name>
<dbReference type="Gene3D" id="1.10.405.10">
    <property type="entry name" value="Guanine Nucleotide Dissociation Inhibitor, domain 1"/>
    <property type="match status" value="1"/>
</dbReference>
<feature type="transmembrane region" description="Helical" evidence="1">
    <location>
        <begin position="12"/>
        <end position="29"/>
    </location>
</feature>
<dbReference type="Gene3D" id="3.50.50.60">
    <property type="entry name" value="FAD/NAD(P)-binding domain"/>
    <property type="match status" value="1"/>
</dbReference>
<protein>
    <submittedName>
        <fullName evidence="3">Amine oxidase [flavin-containing]-like</fullName>
    </submittedName>
</protein>
<dbReference type="InterPro" id="IPR036188">
    <property type="entry name" value="FAD/NAD-bd_sf"/>
</dbReference>
<dbReference type="Pfam" id="PF13450">
    <property type="entry name" value="NAD_binding_8"/>
    <property type="match status" value="1"/>
</dbReference>
<accession>A0ABM1MJB8</accession>
<dbReference type="RefSeq" id="XP_017774668.1">
    <property type="nucleotide sequence ID" value="XM_017919179.1"/>
</dbReference>
<proteinExistence type="predicted"/>
<dbReference type="PANTHER" id="PTHR43563:SF1">
    <property type="entry name" value="AMINE OXIDASE [FLAVIN-CONTAINING] B"/>
    <property type="match status" value="1"/>
</dbReference>
<dbReference type="InterPro" id="IPR050703">
    <property type="entry name" value="Flavin_MAO"/>
</dbReference>
<dbReference type="Proteomes" id="UP000695000">
    <property type="component" value="Unplaced"/>
</dbReference>
<dbReference type="SUPFAM" id="SSF51905">
    <property type="entry name" value="FAD/NAD(P)-binding domain"/>
    <property type="match status" value="1"/>
</dbReference>
<keyword evidence="1" id="KW-0472">Membrane</keyword>